<feature type="signal peptide" evidence="1">
    <location>
        <begin position="1"/>
        <end position="21"/>
    </location>
</feature>
<evidence type="ECO:0000313" key="2">
    <source>
        <dbReference type="EMBL" id="MEQ2431457.1"/>
    </source>
</evidence>
<sequence>MKAKRILAFICSIALTAGMSAGCGSKDNKEIGGDGYGKASDDTSEHVEITLGGINLTNSDSVEGWPTEVVEKLEKKFNVTLKTKQYDNESLNLDLSGGTTCDIVQINDDHIEGVLKGKHAVNLEDYKDTLAKNIFSEDMSFRNEVMKEFKSNGEKTQYFVTPRVTFGDTEANYGTVLNNGYVVRWDLYKEIGCPEINSDEDYIKALKAMKEIYPETEDGLPVYAMSAYNDSQLHTYFYKGCLAEGYVNLEGGIYVQDVETNELLPDIYDMHNPDILTPFWSGIKFYNQLYREGLLDPDCFITKTEDLKEKYTKGQYLGGNVNWHYGTYNDNQRAEDPETLKEYVTLPAKLGWANEKNLAGWFGKYFFVSSHSPNIDRAVMILDYLQSEEFSRDIDSGIEGRWDKGEGGKPALKEDTIAMKTDGNRLDEWKKTGIGEGNLSAVCGEDYYNVADDGGRVDLWFEDEVLPKSMTYAEKDMCKTLGLTIPSDLLKNKVEAGTSIDLGNCLNAIQMGMETTPKNIVRIDSNCEEITLNEIPNLVQAETDEEFEAAKADLMEKLQGAGAEESVEWWINAWDEAKKSIEELR</sequence>
<dbReference type="SUPFAM" id="SSF53850">
    <property type="entry name" value="Periplasmic binding protein-like II"/>
    <property type="match status" value="1"/>
</dbReference>
<keyword evidence="1" id="KW-0732">Signal</keyword>
<protein>
    <recommendedName>
        <fullName evidence="4">Extracellular solute-binding protein</fullName>
    </recommendedName>
</protein>
<name>A0ABV1DPA2_9FIRM</name>
<proteinExistence type="predicted"/>
<evidence type="ECO:0000313" key="3">
    <source>
        <dbReference type="Proteomes" id="UP001457898"/>
    </source>
</evidence>
<feature type="chain" id="PRO_5045295254" description="Extracellular solute-binding protein" evidence="1">
    <location>
        <begin position="22"/>
        <end position="585"/>
    </location>
</feature>
<dbReference type="Gene3D" id="3.40.190.10">
    <property type="entry name" value="Periplasmic binding protein-like II"/>
    <property type="match status" value="2"/>
</dbReference>
<evidence type="ECO:0008006" key="4">
    <source>
        <dbReference type="Google" id="ProtNLM"/>
    </source>
</evidence>
<dbReference type="PROSITE" id="PS51257">
    <property type="entry name" value="PROKAR_LIPOPROTEIN"/>
    <property type="match status" value="1"/>
</dbReference>
<dbReference type="Proteomes" id="UP001457898">
    <property type="component" value="Unassembled WGS sequence"/>
</dbReference>
<keyword evidence="3" id="KW-1185">Reference proteome</keyword>
<reference evidence="2 3" key="1">
    <citation type="submission" date="2024-03" db="EMBL/GenBank/DDBJ databases">
        <title>Human intestinal bacterial collection.</title>
        <authorList>
            <person name="Pauvert C."/>
            <person name="Hitch T.C.A."/>
            <person name="Clavel T."/>
        </authorList>
    </citation>
    <scope>NUCLEOTIDE SEQUENCE [LARGE SCALE GENOMIC DNA]</scope>
    <source>
        <strain evidence="2 3">CLA-SR-H028</strain>
    </source>
</reference>
<accession>A0ABV1DPA2</accession>
<dbReference type="EMBL" id="JBBMFP010000008">
    <property type="protein sequence ID" value="MEQ2431457.1"/>
    <property type="molecule type" value="Genomic_DNA"/>
</dbReference>
<comment type="caution">
    <text evidence="2">The sequence shown here is derived from an EMBL/GenBank/DDBJ whole genome shotgun (WGS) entry which is preliminary data.</text>
</comment>
<gene>
    <name evidence="2" type="ORF">WMO65_10620</name>
</gene>
<evidence type="ECO:0000256" key="1">
    <source>
        <dbReference type="SAM" id="SignalP"/>
    </source>
</evidence>
<dbReference type="RefSeq" id="WP_148391657.1">
    <property type="nucleotide sequence ID" value="NZ_JBBMFP010000008.1"/>
</dbReference>
<organism evidence="2 3">
    <name type="scientific">Blautia caccae</name>
    <dbReference type="NCBI Taxonomy" id="3133175"/>
    <lineage>
        <taxon>Bacteria</taxon>
        <taxon>Bacillati</taxon>
        <taxon>Bacillota</taxon>
        <taxon>Clostridia</taxon>
        <taxon>Lachnospirales</taxon>
        <taxon>Lachnospiraceae</taxon>
        <taxon>Blautia</taxon>
    </lineage>
</organism>